<evidence type="ECO:0000256" key="2">
    <source>
        <dbReference type="ARBA" id="ARBA00022448"/>
    </source>
</evidence>
<dbReference type="EMBL" id="RJVK01000002">
    <property type="protein sequence ID" value="ROR40187.1"/>
    <property type="molecule type" value="Genomic_DNA"/>
</dbReference>
<evidence type="ECO:0000256" key="9">
    <source>
        <dbReference type="SAM" id="Phobius"/>
    </source>
</evidence>
<dbReference type="GO" id="GO:0005886">
    <property type="term" value="C:plasma membrane"/>
    <property type="evidence" value="ECO:0007669"/>
    <property type="project" value="UniProtKB-SubCell"/>
</dbReference>
<dbReference type="PANTHER" id="PTHR35011">
    <property type="entry name" value="2,3-DIKETO-L-GULONATE TRAP TRANSPORTER SMALL PERMEASE PROTEIN YIAM"/>
    <property type="match status" value="1"/>
</dbReference>
<feature type="domain" description="Tripartite ATP-independent periplasmic transporters DctQ component" evidence="10">
    <location>
        <begin position="27"/>
        <end position="154"/>
    </location>
</feature>
<feature type="transmembrane region" description="Helical" evidence="9">
    <location>
        <begin position="12"/>
        <end position="40"/>
    </location>
</feature>
<organism evidence="12 13">
    <name type="scientific">Caminibacter pacificus</name>
    <dbReference type="NCBI Taxonomy" id="1424653"/>
    <lineage>
        <taxon>Bacteria</taxon>
        <taxon>Pseudomonadati</taxon>
        <taxon>Campylobacterota</taxon>
        <taxon>Epsilonproteobacteria</taxon>
        <taxon>Nautiliales</taxon>
        <taxon>Nautiliaceae</taxon>
        <taxon>Caminibacter</taxon>
    </lineage>
</organism>
<reference evidence="12 13" key="2">
    <citation type="submission" date="2018-11" db="EMBL/GenBank/DDBJ databases">
        <title>Genomic Encyclopedia of Type Strains, Phase IV (KMG-IV): sequencing the most valuable type-strain genomes for metagenomic binning, comparative biology and taxonomic classification.</title>
        <authorList>
            <person name="Goeker M."/>
        </authorList>
    </citation>
    <scope>NUCLEOTIDE SEQUENCE [LARGE SCALE GENOMIC DNA]</scope>
    <source>
        <strain evidence="12 13">DSM 27783</strain>
    </source>
</reference>
<evidence type="ECO:0000256" key="3">
    <source>
        <dbReference type="ARBA" id="ARBA00022475"/>
    </source>
</evidence>
<feature type="transmembrane region" description="Helical" evidence="9">
    <location>
        <begin position="52"/>
        <end position="70"/>
    </location>
</feature>
<dbReference type="PANTHER" id="PTHR35011:SF2">
    <property type="entry name" value="2,3-DIKETO-L-GULONATE TRAP TRANSPORTER SMALL PERMEASE PROTEIN YIAM"/>
    <property type="match status" value="1"/>
</dbReference>
<evidence type="ECO:0000313" key="14">
    <source>
        <dbReference type="Proteomes" id="UP000298805"/>
    </source>
</evidence>
<evidence type="ECO:0000313" key="11">
    <source>
        <dbReference type="EMBL" id="QCI27638.1"/>
    </source>
</evidence>
<keyword evidence="6 9" id="KW-1133">Transmembrane helix</keyword>
<sequence>MKLIDLFDKIVRGILIFLTSFGIAGGILLAFINVVARFVFHEGIDWAFELTNYLFIWSAFFGAAYLFRIGGHIKVTLILDLLPDKLAKLDVLLVDLIIIAYLAIVGYFGYLFIFDPDLGVYSSGEVSVDLGIPMWIPYIVIPLSSLFGILMVIFKMKEDIATPAEKIRGKSESEMIIEEVRENMGEVK</sequence>
<dbReference type="RefSeq" id="WP_123352569.1">
    <property type="nucleotide sequence ID" value="NZ_CP027432.2"/>
</dbReference>
<dbReference type="GO" id="GO:0022857">
    <property type="term" value="F:transmembrane transporter activity"/>
    <property type="evidence" value="ECO:0007669"/>
    <property type="project" value="TreeGrafter"/>
</dbReference>
<evidence type="ECO:0000256" key="6">
    <source>
        <dbReference type="ARBA" id="ARBA00022989"/>
    </source>
</evidence>
<keyword evidence="5 9" id="KW-0812">Transmembrane</keyword>
<evidence type="ECO:0000256" key="5">
    <source>
        <dbReference type="ARBA" id="ARBA00022692"/>
    </source>
</evidence>
<dbReference type="Pfam" id="PF04290">
    <property type="entry name" value="DctQ"/>
    <property type="match status" value="1"/>
</dbReference>
<dbReference type="Proteomes" id="UP000298805">
    <property type="component" value="Chromosome"/>
</dbReference>
<dbReference type="Proteomes" id="UP000272781">
    <property type="component" value="Unassembled WGS sequence"/>
</dbReference>
<dbReference type="InterPro" id="IPR007387">
    <property type="entry name" value="TRAP_DctQ"/>
</dbReference>
<protein>
    <submittedName>
        <fullName evidence="12">C4-dicarboxylate transporter DctQ subunit</fullName>
    </submittedName>
    <submittedName>
        <fullName evidence="11">TRAP transporter small permease</fullName>
    </submittedName>
</protein>
<feature type="transmembrane region" description="Helical" evidence="9">
    <location>
        <begin position="91"/>
        <end position="114"/>
    </location>
</feature>
<evidence type="ECO:0000256" key="1">
    <source>
        <dbReference type="ARBA" id="ARBA00004429"/>
    </source>
</evidence>
<name>A0AAJ4UY78_9BACT</name>
<dbReference type="GO" id="GO:0015740">
    <property type="term" value="P:C4-dicarboxylate transport"/>
    <property type="evidence" value="ECO:0007669"/>
    <property type="project" value="TreeGrafter"/>
</dbReference>
<comment type="similarity">
    <text evidence="8">Belongs to the TRAP transporter small permease family.</text>
</comment>
<evidence type="ECO:0000313" key="12">
    <source>
        <dbReference type="EMBL" id="ROR40187.1"/>
    </source>
</evidence>
<accession>A0AAJ4UY78</accession>
<dbReference type="EMBL" id="CP027432">
    <property type="protein sequence ID" value="QCI27638.1"/>
    <property type="molecule type" value="Genomic_DNA"/>
</dbReference>
<proteinExistence type="inferred from homology"/>
<comment type="subcellular location">
    <subcellularLocation>
        <location evidence="1">Cell inner membrane</location>
        <topology evidence="1">Multi-pass membrane protein</topology>
    </subcellularLocation>
</comment>
<gene>
    <name evidence="11" type="ORF">C6V80_01265</name>
    <name evidence="12" type="ORF">EDC58_1174</name>
</gene>
<reference evidence="14" key="1">
    <citation type="submission" date="2018-03" db="EMBL/GenBank/DDBJ databases">
        <title>A comparative analysis of the Nautiliaceae.</title>
        <authorList>
            <person name="Grosche A."/>
            <person name="Smedile F."/>
            <person name="Vetriani C."/>
        </authorList>
    </citation>
    <scope>NUCLEOTIDE SEQUENCE [LARGE SCALE GENOMIC DNA]</scope>
    <source>
        <strain evidence="14">TB6</strain>
    </source>
</reference>
<evidence type="ECO:0000256" key="4">
    <source>
        <dbReference type="ARBA" id="ARBA00022519"/>
    </source>
</evidence>
<evidence type="ECO:0000259" key="10">
    <source>
        <dbReference type="Pfam" id="PF04290"/>
    </source>
</evidence>
<dbReference type="InterPro" id="IPR055348">
    <property type="entry name" value="DctQ"/>
</dbReference>
<feature type="transmembrane region" description="Helical" evidence="9">
    <location>
        <begin position="134"/>
        <end position="154"/>
    </location>
</feature>
<keyword evidence="14" id="KW-1185">Reference proteome</keyword>
<evidence type="ECO:0000256" key="7">
    <source>
        <dbReference type="ARBA" id="ARBA00023136"/>
    </source>
</evidence>
<keyword evidence="7 9" id="KW-0472">Membrane</keyword>
<keyword evidence="2" id="KW-0813">Transport</keyword>
<keyword evidence="3" id="KW-1003">Cell membrane</keyword>
<evidence type="ECO:0000313" key="13">
    <source>
        <dbReference type="Proteomes" id="UP000272781"/>
    </source>
</evidence>
<dbReference type="AlphaFoldDB" id="A0AAJ4UY78"/>
<evidence type="ECO:0000256" key="8">
    <source>
        <dbReference type="ARBA" id="ARBA00038436"/>
    </source>
</evidence>
<keyword evidence="4" id="KW-0997">Cell inner membrane</keyword>
<reference evidence="11" key="3">
    <citation type="submission" date="2019-06" db="EMBL/GenBank/DDBJ databases">
        <title>A comparative analysis of the Nautiliaceae.</title>
        <authorList>
            <person name="Grosche A."/>
            <person name="Smedile F."/>
            <person name="Vetriani C."/>
        </authorList>
    </citation>
    <scope>NUCLEOTIDE SEQUENCE</scope>
    <source>
        <strain evidence="11">TB6</strain>
    </source>
</reference>